<evidence type="ECO:0000256" key="2">
    <source>
        <dbReference type="ARBA" id="ARBA00013017"/>
    </source>
</evidence>
<dbReference type="EC" id="1.11.1.24" evidence="2"/>
<feature type="domain" description="Thioredoxin" evidence="12">
    <location>
        <begin position="43"/>
        <end position="213"/>
    </location>
</feature>
<accession>A0A0D7W260</accession>
<dbReference type="PANTHER" id="PTHR42801:SF7">
    <property type="entry name" value="SLL1159 PROTEIN"/>
    <property type="match status" value="1"/>
</dbReference>
<sequence length="213" mass="23771">MSQTRVLNEKKENFNNKADDITKRVYQEGLDAVIESGILQSAKNVGDIAPSFSLKNAVGQTVNLKDYLAKGPVVLVWYRGGWCPYCNINLQYLQQELPKFKAAGANLIALTPELPDQSINTSDKHNLEFEVLSDVGNEIAKAYGVVFKLTAEVAEIYNKKFDLNTHNGDTTNELPLAATYIINTNGKIEYAFLDADYRNRAEPSEITAFLKKM</sequence>
<name>A0A0D7W260_9FLAO</name>
<evidence type="ECO:0000256" key="10">
    <source>
        <dbReference type="ARBA" id="ARBA00042639"/>
    </source>
</evidence>
<dbReference type="InterPro" id="IPR036249">
    <property type="entry name" value="Thioredoxin-like_sf"/>
</dbReference>
<dbReference type="InterPro" id="IPR013766">
    <property type="entry name" value="Thioredoxin_domain"/>
</dbReference>
<dbReference type="PROSITE" id="PS51352">
    <property type="entry name" value="THIOREDOXIN_2"/>
    <property type="match status" value="1"/>
</dbReference>
<evidence type="ECO:0000256" key="5">
    <source>
        <dbReference type="ARBA" id="ARBA00023002"/>
    </source>
</evidence>
<dbReference type="EMBL" id="JTDW01000022">
    <property type="protein sequence ID" value="KJD31922.1"/>
    <property type="molecule type" value="Genomic_DNA"/>
</dbReference>
<evidence type="ECO:0000256" key="4">
    <source>
        <dbReference type="ARBA" id="ARBA00022862"/>
    </source>
</evidence>
<dbReference type="GO" id="GO:0045454">
    <property type="term" value="P:cell redox homeostasis"/>
    <property type="evidence" value="ECO:0007669"/>
    <property type="project" value="TreeGrafter"/>
</dbReference>
<comment type="function">
    <text evidence="1">Thiol-specific peroxidase that catalyzes the reduction of hydrogen peroxide and organic hydroperoxides to water and alcohols, respectively. Plays a role in cell protection against oxidative stress by detoxifying peroxides and as sensor of hydrogen peroxide-mediated signaling events.</text>
</comment>
<evidence type="ECO:0000256" key="1">
    <source>
        <dbReference type="ARBA" id="ARBA00003330"/>
    </source>
</evidence>
<evidence type="ECO:0000256" key="8">
    <source>
        <dbReference type="ARBA" id="ARBA00032824"/>
    </source>
</evidence>
<keyword evidence="4" id="KW-0049">Antioxidant</keyword>
<dbReference type="PANTHER" id="PTHR42801">
    <property type="entry name" value="THIOREDOXIN-DEPENDENT PEROXIDE REDUCTASE"/>
    <property type="match status" value="1"/>
</dbReference>
<comment type="caution">
    <text evidence="13">The sequence shown here is derived from an EMBL/GenBank/DDBJ whole genome shotgun (WGS) entry which is preliminary data.</text>
</comment>
<comment type="similarity">
    <text evidence="9">Belongs to the peroxiredoxin family. BCP/PrxQ subfamily.</text>
</comment>
<dbReference type="Pfam" id="PF00578">
    <property type="entry name" value="AhpC-TSA"/>
    <property type="match status" value="1"/>
</dbReference>
<dbReference type="AlphaFoldDB" id="A0A0D7W260"/>
<evidence type="ECO:0000256" key="9">
    <source>
        <dbReference type="ARBA" id="ARBA00038489"/>
    </source>
</evidence>
<comment type="catalytic activity">
    <reaction evidence="11">
        <text>a hydroperoxide + [thioredoxin]-dithiol = an alcohol + [thioredoxin]-disulfide + H2O</text>
        <dbReference type="Rhea" id="RHEA:62620"/>
        <dbReference type="Rhea" id="RHEA-COMP:10698"/>
        <dbReference type="Rhea" id="RHEA-COMP:10700"/>
        <dbReference type="ChEBI" id="CHEBI:15377"/>
        <dbReference type="ChEBI" id="CHEBI:29950"/>
        <dbReference type="ChEBI" id="CHEBI:30879"/>
        <dbReference type="ChEBI" id="CHEBI:35924"/>
        <dbReference type="ChEBI" id="CHEBI:50058"/>
        <dbReference type="EC" id="1.11.1.24"/>
    </reaction>
</comment>
<dbReference type="PATRIC" id="fig|1435349.4.peg.1681"/>
<evidence type="ECO:0000313" key="13">
    <source>
        <dbReference type="EMBL" id="KJD31922.1"/>
    </source>
</evidence>
<keyword evidence="6" id="KW-1015">Disulfide bond</keyword>
<evidence type="ECO:0000256" key="3">
    <source>
        <dbReference type="ARBA" id="ARBA00022559"/>
    </source>
</evidence>
<dbReference type="InterPro" id="IPR000866">
    <property type="entry name" value="AhpC/TSA"/>
</dbReference>
<dbReference type="CDD" id="cd02970">
    <property type="entry name" value="PRX_like2"/>
    <property type="match status" value="1"/>
</dbReference>
<reference evidence="13 14" key="1">
    <citation type="submission" date="2014-11" db="EMBL/GenBank/DDBJ databases">
        <title>Tamlana sedimentorum sp. nov., isolated from shallow sand sediments of the Sea of Japan.</title>
        <authorList>
            <person name="Romanenko L.A."/>
        </authorList>
    </citation>
    <scope>NUCLEOTIDE SEQUENCE [LARGE SCALE GENOMIC DNA]</scope>
    <source>
        <strain evidence="13 14">JCM 19808</strain>
    </source>
</reference>
<dbReference type="Gene3D" id="3.40.30.10">
    <property type="entry name" value="Glutaredoxin"/>
    <property type="match status" value="1"/>
</dbReference>
<dbReference type="InterPro" id="IPR050924">
    <property type="entry name" value="Peroxiredoxin_BCP/PrxQ"/>
</dbReference>
<dbReference type="Proteomes" id="UP000032578">
    <property type="component" value="Unassembled WGS sequence"/>
</dbReference>
<dbReference type="GO" id="GO:0008379">
    <property type="term" value="F:thioredoxin peroxidase activity"/>
    <property type="evidence" value="ECO:0007669"/>
    <property type="project" value="TreeGrafter"/>
</dbReference>
<dbReference type="GO" id="GO:0034599">
    <property type="term" value="P:cellular response to oxidative stress"/>
    <property type="evidence" value="ECO:0007669"/>
    <property type="project" value="TreeGrafter"/>
</dbReference>
<protein>
    <recommendedName>
        <fullName evidence="2">thioredoxin-dependent peroxiredoxin</fullName>
        <ecNumber evidence="2">1.11.1.24</ecNumber>
    </recommendedName>
    <alternativeName>
        <fullName evidence="8">Thioredoxin peroxidase</fullName>
    </alternativeName>
    <alternativeName>
        <fullName evidence="10">Thioredoxin-dependent peroxiredoxin Bcp</fullName>
    </alternativeName>
</protein>
<evidence type="ECO:0000313" key="14">
    <source>
        <dbReference type="Proteomes" id="UP000032578"/>
    </source>
</evidence>
<proteinExistence type="inferred from homology"/>
<dbReference type="SUPFAM" id="SSF52833">
    <property type="entry name" value="Thioredoxin-like"/>
    <property type="match status" value="1"/>
</dbReference>
<organism evidence="13 14">
    <name type="scientific">Neotamlana sedimentorum</name>
    <dbReference type="NCBI Taxonomy" id="1435349"/>
    <lineage>
        <taxon>Bacteria</taxon>
        <taxon>Pseudomonadati</taxon>
        <taxon>Bacteroidota</taxon>
        <taxon>Flavobacteriia</taxon>
        <taxon>Flavobacteriales</taxon>
        <taxon>Flavobacteriaceae</taxon>
        <taxon>Neotamlana</taxon>
    </lineage>
</organism>
<keyword evidence="3" id="KW-0575">Peroxidase</keyword>
<dbReference type="GO" id="GO:0005737">
    <property type="term" value="C:cytoplasm"/>
    <property type="evidence" value="ECO:0007669"/>
    <property type="project" value="TreeGrafter"/>
</dbReference>
<evidence type="ECO:0000256" key="6">
    <source>
        <dbReference type="ARBA" id="ARBA00023157"/>
    </source>
</evidence>
<evidence type="ECO:0000256" key="11">
    <source>
        <dbReference type="ARBA" id="ARBA00049091"/>
    </source>
</evidence>
<gene>
    <name evidence="13" type="ORF">PW52_16295</name>
</gene>
<evidence type="ECO:0000259" key="12">
    <source>
        <dbReference type="PROSITE" id="PS51352"/>
    </source>
</evidence>
<keyword evidence="5" id="KW-0560">Oxidoreductase</keyword>
<keyword evidence="14" id="KW-1185">Reference proteome</keyword>
<keyword evidence="7" id="KW-0676">Redox-active center</keyword>
<evidence type="ECO:0000256" key="7">
    <source>
        <dbReference type="ARBA" id="ARBA00023284"/>
    </source>
</evidence>
<dbReference type="STRING" id="1435349.PW52_16295"/>